<proteinExistence type="predicted"/>
<dbReference type="STRING" id="252514.A3224_13820"/>
<sequence>MDFSNTSMTDLAAIIVRHLAELGIEVVLVGGLAVEIYSSNLYLTKDIDLVNTSYAPAKMLHRAMAELGYYK</sequence>
<reference evidence="2" key="1">
    <citation type="submission" date="2016-03" db="EMBL/GenBank/DDBJ databases">
        <authorList>
            <person name="Lee Y.-S."/>
            <person name="Choi Y.-L."/>
        </authorList>
    </citation>
    <scope>NUCLEOTIDE SEQUENCE [LARGE SCALE GENOMIC DNA]</scope>
    <source>
        <strain evidence="2">DAU221</strain>
    </source>
</reference>
<evidence type="ECO:0000313" key="1">
    <source>
        <dbReference type="EMBL" id="AMX03506.1"/>
    </source>
</evidence>
<name>A0A143HPT2_MICTH</name>
<dbReference type="OrthoDB" id="325117at2"/>
<dbReference type="RefSeq" id="WP_067155806.1">
    <property type="nucleotide sequence ID" value="NZ_CP014864.1"/>
</dbReference>
<evidence type="ECO:0000313" key="2">
    <source>
        <dbReference type="Proteomes" id="UP000076077"/>
    </source>
</evidence>
<dbReference type="EMBL" id="CP014864">
    <property type="protein sequence ID" value="AMX03506.1"/>
    <property type="molecule type" value="Genomic_DNA"/>
</dbReference>
<keyword evidence="2" id="KW-1185">Reference proteome</keyword>
<dbReference type="Pfam" id="PF09970">
    <property type="entry name" value="DUF2204"/>
    <property type="match status" value="1"/>
</dbReference>
<dbReference type="Proteomes" id="UP000076077">
    <property type="component" value="Chromosome"/>
</dbReference>
<dbReference type="GeneID" id="76609112"/>
<organism evidence="1 2">
    <name type="scientific">Microbulbifer thermotolerans</name>
    <dbReference type="NCBI Taxonomy" id="252514"/>
    <lineage>
        <taxon>Bacteria</taxon>
        <taxon>Pseudomonadati</taxon>
        <taxon>Pseudomonadota</taxon>
        <taxon>Gammaproteobacteria</taxon>
        <taxon>Cellvibrionales</taxon>
        <taxon>Microbulbiferaceae</taxon>
        <taxon>Microbulbifer</taxon>
    </lineage>
</organism>
<accession>A0A143HPT2</accession>
<dbReference type="InterPro" id="IPR018700">
    <property type="entry name" value="DUF2204"/>
</dbReference>
<dbReference type="AlphaFoldDB" id="A0A143HPT2"/>
<gene>
    <name evidence="1" type="ORF">A3224_13820</name>
</gene>
<protein>
    <submittedName>
        <fullName evidence="1">Uncharacterized protein</fullName>
    </submittedName>
</protein>
<dbReference type="KEGG" id="mthd:A3224_13820"/>
<dbReference type="Gene3D" id="3.30.460.40">
    <property type="match status" value="1"/>
</dbReference>